<protein>
    <recommendedName>
        <fullName evidence="1">Domain of unknown function DB domain-containing protein</fullName>
    </recommendedName>
</protein>
<gene>
    <name evidence="2" type="ORF">SVUK_LOCUS14038</name>
</gene>
<accession>A0A3P7J0M0</accession>
<sequence>MRRENGGYANVRLWRKTFPSLRGCLHRTLLIETPVIFLTIFCCALQIAKPIYNAVTCIKAKKCSRSLRRAQESMTGISDHGIESLPDLFSQRLLDINAFLQRFTFPRYGIPGRRNANQKLRTCCRGLKEADIECRRRFCDFNALRPEMVIGFMAQCAPRGPTVGQMWDCASSRVDHTPCCRRQGVIEQCIVYCETTNGVPTDYLKYIVCLSQFDKIRFCFKEYLEHNPNIDGEF</sequence>
<keyword evidence="3" id="KW-1185">Reference proteome</keyword>
<evidence type="ECO:0000313" key="3">
    <source>
        <dbReference type="Proteomes" id="UP000270094"/>
    </source>
</evidence>
<proteinExistence type="predicted"/>
<organism evidence="2 3">
    <name type="scientific">Strongylus vulgaris</name>
    <name type="common">Blood worm</name>
    <dbReference type="NCBI Taxonomy" id="40348"/>
    <lineage>
        <taxon>Eukaryota</taxon>
        <taxon>Metazoa</taxon>
        <taxon>Ecdysozoa</taxon>
        <taxon>Nematoda</taxon>
        <taxon>Chromadorea</taxon>
        <taxon>Rhabditida</taxon>
        <taxon>Rhabditina</taxon>
        <taxon>Rhabditomorpha</taxon>
        <taxon>Strongyloidea</taxon>
        <taxon>Strongylidae</taxon>
        <taxon>Strongylus</taxon>
    </lineage>
</organism>
<dbReference type="Pfam" id="PF01682">
    <property type="entry name" value="DB"/>
    <property type="match status" value="1"/>
</dbReference>
<dbReference type="OrthoDB" id="5843172at2759"/>
<dbReference type="PANTHER" id="PTHR46705">
    <property type="entry name" value="PROTEIN CBG09805"/>
    <property type="match status" value="1"/>
</dbReference>
<dbReference type="AlphaFoldDB" id="A0A3P7J0M0"/>
<dbReference type="EMBL" id="UYYB01103762">
    <property type="protein sequence ID" value="VDM79040.1"/>
    <property type="molecule type" value="Genomic_DNA"/>
</dbReference>
<dbReference type="InterPro" id="IPR002602">
    <property type="entry name" value="DB"/>
</dbReference>
<feature type="domain" description="Domain of unknown function DB" evidence="1">
    <location>
        <begin position="123"/>
        <end position="220"/>
    </location>
</feature>
<evidence type="ECO:0000313" key="2">
    <source>
        <dbReference type="EMBL" id="VDM79040.1"/>
    </source>
</evidence>
<evidence type="ECO:0000259" key="1">
    <source>
        <dbReference type="Pfam" id="PF01682"/>
    </source>
</evidence>
<reference evidence="2 3" key="1">
    <citation type="submission" date="2018-11" db="EMBL/GenBank/DDBJ databases">
        <authorList>
            <consortium name="Pathogen Informatics"/>
        </authorList>
    </citation>
    <scope>NUCLEOTIDE SEQUENCE [LARGE SCALE GENOMIC DNA]</scope>
</reference>
<name>A0A3P7J0M0_STRVU</name>
<dbReference type="PANTHER" id="PTHR46705:SF12">
    <property type="entry name" value="DOMAIN OF UNKNOWN FUNCTION DB DOMAIN-CONTAINING PROTEIN"/>
    <property type="match status" value="1"/>
</dbReference>
<dbReference type="Proteomes" id="UP000270094">
    <property type="component" value="Unassembled WGS sequence"/>
</dbReference>